<dbReference type="Gene3D" id="1.10.3720.10">
    <property type="entry name" value="MetI-like"/>
    <property type="match status" value="1"/>
</dbReference>
<comment type="caution">
    <text evidence="8">The sequence shown here is derived from an EMBL/GenBank/DDBJ whole genome shotgun (WGS) entry which is preliminary data.</text>
</comment>
<evidence type="ECO:0000256" key="4">
    <source>
        <dbReference type="ARBA" id="ARBA00022692"/>
    </source>
</evidence>
<gene>
    <name evidence="8" type="ORF">F4148_01505</name>
</gene>
<protein>
    <submittedName>
        <fullName evidence="8">Sugar ABC transporter permease</fullName>
    </submittedName>
</protein>
<evidence type="ECO:0000256" key="3">
    <source>
        <dbReference type="ARBA" id="ARBA00022475"/>
    </source>
</evidence>
<sequence length="111" mass="13019">MVRQPSDRLTATRRILRKPQFWFGLAVLAPLIVWYVWFAFSPIVRAFWMAVVEYQILRPEESPFVGLQHFRMLFEYKLFWVSIRNTLIYAAVFNAGMVPLALFVSACLTSV</sequence>
<evidence type="ECO:0000256" key="1">
    <source>
        <dbReference type="ARBA" id="ARBA00004651"/>
    </source>
</evidence>
<evidence type="ECO:0000313" key="8">
    <source>
        <dbReference type="EMBL" id="MYH60486.1"/>
    </source>
</evidence>
<accession>A0A6B1FZ47</accession>
<name>A0A6B1FZ47_9CHLR</name>
<evidence type="ECO:0000256" key="5">
    <source>
        <dbReference type="ARBA" id="ARBA00022989"/>
    </source>
</evidence>
<dbReference type="SUPFAM" id="SSF161098">
    <property type="entry name" value="MetI-like"/>
    <property type="match status" value="1"/>
</dbReference>
<dbReference type="EMBL" id="VYDA01000053">
    <property type="protein sequence ID" value="MYH60486.1"/>
    <property type="molecule type" value="Genomic_DNA"/>
</dbReference>
<evidence type="ECO:0000256" key="2">
    <source>
        <dbReference type="ARBA" id="ARBA00022448"/>
    </source>
</evidence>
<dbReference type="PANTHER" id="PTHR30193">
    <property type="entry name" value="ABC TRANSPORTER PERMEASE PROTEIN"/>
    <property type="match status" value="1"/>
</dbReference>
<organism evidence="8">
    <name type="scientific">Caldilineaceae bacterium SB0675_bin_29</name>
    <dbReference type="NCBI Taxonomy" id="2605266"/>
    <lineage>
        <taxon>Bacteria</taxon>
        <taxon>Bacillati</taxon>
        <taxon>Chloroflexota</taxon>
        <taxon>Caldilineae</taxon>
        <taxon>Caldilineales</taxon>
        <taxon>Caldilineaceae</taxon>
    </lineage>
</organism>
<keyword evidence="3" id="KW-1003">Cell membrane</keyword>
<dbReference type="AlphaFoldDB" id="A0A6B1FZ47"/>
<dbReference type="InterPro" id="IPR051393">
    <property type="entry name" value="ABC_transporter_permease"/>
</dbReference>
<comment type="subcellular location">
    <subcellularLocation>
        <location evidence="1">Cell membrane</location>
        <topology evidence="1">Multi-pass membrane protein</topology>
    </subcellularLocation>
</comment>
<dbReference type="InterPro" id="IPR035906">
    <property type="entry name" value="MetI-like_sf"/>
</dbReference>
<feature type="transmembrane region" description="Helical" evidence="7">
    <location>
        <begin position="87"/>
        <end position="108"/>
    </location>
</feature>
<evidence type="ECO:0000256" key="6">
    <source>
        <dbReference type="ARBA" id="ARBA00023136"/>
    </source>
</evidence>
<dbReference type="GO" id="GO:0005886">
    <property type="term" value="C:plasma membrane"/>
    <property type="evidence" value="ECO:0007669"/>
    <property type="project" value="UniProtKB-SubCell"/>
</dbReference>
<dbReference type="PANTHER" id="PTHR30193:SF37">
    <property type="entry name" value="INNER MEMBRANE ABC TRANSPORTER PERMEASE PROTEIN YCJO"/>
    <property type="match status" value="1"/>
</dbReference>
<reference evidence="8" key="1">
    <citation type="submission" date="2019-09" db="EMBL/GenBank/DDBJ databases">
        <title>Characterisation of the sponge microbiome using genome-centric metagenomics.</title>
        <authorList>
            <person name="Engelberts J.P."/>
            <person name="Robbins S.J."/>
            <person name="De Goeij J.M."/>
            <person name="Aranda M."/>
            <person name="Bell S.C."/>
            <person name="Webster N.S."/>
        </authorList>
    </citation>
    <scope>NUCLEOTIDE SEQUENCE</scope>
    <source>
        <strain evidence="8">SB0675_bin_29</strain>
    </source>
</reference>
<feature type="non-terminal residue" evidence="8">
    <location>
        <position position="111"/>
    </location>
</feature>
<evidence type="ECO:0000256" key="7">
    <source>
        <dbReference type="SAM" id="Phobius"/>
    </source>
</evidence>
<keyword evidence="2" id="KW-0813">Transport</keyword>
<feature type="transmembrane region" description="Helical" evidence="7">
    <location>
        <begin position="21"/>
        <end position="40"/>
    </location>
</feature>
<keyword evidence="4 7" id="KW-0812">Transmembrane</keyword>
<proteinExistence type="predicted"/>
<keyword evidence="5 7" id="KW-1133">Transmembrane helix</keyword>
<keyword evidence="6 7" id="KW-0472">Membrane</keyword>